<proteinExistence type="predicted"/>
<dbReference type="Gene3D" id="3.40.50.300">
    <property type="entry name" value="P-loop containing nucleotide triphosphate hydrolases"/>
    <property type="match status" value="1"/>
</dbReference>
<evidence type="ECO:0000313" key="1">
    <source>
        <dbReference type="EMBL" id="CAI3990691.1"/>
    </source>
</evidence>
<comment type="caution">
    <text evidence="1">The sequence shown here is derived from an EMBL/GenBank/DDBJ whole genome shotgun (WGS) entry which is preliminary data.</text>
</comment>
<dbReference type="EMBL" id="CAMXCT010001503">
    <property type="protein sequence ID" value="CAI3990691.1"/>
    <property type="molecule type" value="Genomic_DNA"/>
</dbReference>
<organism evidence="1">
    <name type="scientific">Cladocopium goreaui</name>
    <dbReference type="NCBI Taxonomy" id="2562237"/>
    <lineage>
        <taxon>Eukaryota</taxon>
        <taxon>Sar</taxon>
        <taxon>Alveolata</taxon>
        <taxon>Dinophyceae</taxon>
        <taxon>Suessiales</taxon>
        <taxon>Symbiodiniaceae</taxon>
        <taxon>Cladocopium</taxon>
    </lineage>
</organism>
<protein>
    <submittedName>
        <fullName evidence="1">Uncharacterized protein</fullName>
    </submittedName>
</protein>
<dbReference type="EMBL" id="CAMXCT020001503">
    <property type="protein sequence ID" value="CAL1144066.1"/>
    <property type="molecule type" value="Genomic_DNA"/>
</dbReference>
<dbReference type="Proteomes" id="UP001152797">
    <property type="component" value="Unassembled WGS sequence"/>
</dbReference>
<sequence>MLRHLRDLTKQHVREGTVSAAFVVHTDSKGTAFALAPREDLPASFYKAHMGWIAKRSDLDTFGQLNGPIAMAIGQWTEIESSSTDNSKFVLKPTPAADTEFILVVLASVQQFRWTWRILSRLDTLGSPFWRSFLGQSDEEEDNNDHNQPRDFLVLQLGRCHNTLLLPNLDLIGGALCSVLQECFPEQLGAITSCVAATIEAGPGCGKSTAAVKVLQLLMQQTRCRHILAAPTKILRDELAKRLGPSCVRVGQDADHNDVLYLETLRLLEEQNPNLIARIQQYEEQLERRPQVCRH</sequence>
<accession>A0A9P1CFY3</accession>
<dbReference type="EMBL" id="CAMXCT030001503">
    <property type="protein sequence ID" value="CAL4778003.1"/>
    <property type="molecule type" value="Genomic_DNA"/>
</dbReference>
<keyword evidence="3" id="KW-1185">Reference proteome</keyword>
<reference evidence="2 3" key="2">
    <citation type="submission" date="2024-05" db="EMBL/GenBank/DDBJ databases">
        <authorList>
            <person name="Chen Y."/>
            <person name="Shah S."/>
            <person name="Dougan E. K."/>
            <person name="Thang M."/>
            <person name="Chan C."/>
        </authorList>
    </citation>
    <scope>NUCLEOTIDE SEQUENCE [LARGE SCALE GENOMIC DNA]</scope>
</reference>
<evidence type="ECO:0000313" key="2">
    <source>
        <dbReference type="EMBL" id="CAL4778003.1"/>
    </source>
</evidence>
<gene>
    <name evidence="1" type="ORF">C1SCF055_LOCUS17658</name>
</gene>
<dbReference type="AlphaFoldDB" id="A0A9P1CFY3"/>
<dbReference type="SUPFAM" id="SSF52540">
    <property type="entry name" value="P-loop containing nucleoside triphosphate hydrolases"/>
    <property type="match status" value="1"/>
</dbReference>
<reference evidence="1" key="1">
    <citation type="submission" date="2022-10" db="EMBL/GenBank/DDBJ databases">
        <authorList>
            <person name="Chen Y."/>
            <person name="Dougan E. K."/>
            <person name="Chan C."/>
            <person name="Rhodes N."/>
            <person name="Thang M."/>
        </authorList>
    </citation>
    <scope>NUCLEOTIDE SEQUENCE</scope>
</reference>
<dbReference type="InterPro" id="IPR027417">
    <property type="entry name" value="P-loop_NTPase"/>
</dbReference>
<name>A0A9P1CFY3_9DINO</name>
<evidence type="ECO:0000313" key="3">
    <source>
        <dbReference type="Proteomes" id="UP001152797"/>
    </source>
</evidence>